<dbReference type="OrthoDB" id="9803532at2"/>
<dbReference type="EMBL" id="CP012023">
    <property type="protein sequence ID" value="ALI54113.1"/>
    <property type="molecule type" value="Genomic_DNA"/>
</dbReference>
<protein>
    <submittedName>
        <fullName evidence="1">Protein containing domain DUF403</fullName>
    </submittedName>
</protein>
<dbReference type="Proteomes" id="UP000064920">
    <property type="component" value="Chromosome"/>
</dbReference>
<dbReference type="STRING" id="1397108.IMCC12053_163"/>
<dbReference type="PANTHER" id="PTHR34595:SF7">
    <property type="entry name" value="SLL1039 PROTEIN"/>
    <property type="match status" value="1"/>
</dbReference>
<name>A0A0N9ZLJ5_9RHOB</name>
<gene>
    <name evidence="1" type="ORF">IMCC12053_163</name>
</gene>
<evidence type="ECO:0000313" key="2">
    <source>
        <dbReference type="Proteomes" id="UP000064920"/>
    </source>
</evidence>
<dbReference type="KEGG" id="cmar:IMCC12053_163"/>
<organism evidence="1 2">
    <name type="scientific">Celeribacter marinus</name>
    <dbReference type="NCBI Taxonomy" id="1397108"/>
    <lineage>
        <taxon>Bacteria</taxon>
        <taxon>Pseudomonadati</taxon>
        <taxon>Pseudomonadota</taxon>
        <taxon>Alphaproteobacteria</taxon>
        <taxon>Rhodobacterales</taxon>
        <taxon>Roseobacteraceae</taxon>
        <taxon>Celeribacter</taxon>
    </lineage>
</organism>
<sequence>MLGKTAGGLYWMFRFLERSENTARLIEAGFRIALTRSNDTTSDWKSVVTTAGVRQGYDAKHGTYNAENVVDYLLRDTTNPSSVISSLHSARTNARMVRTALTTEVWEAVNESWMAMKDGLKAPIHDPELPALLGEIRRHSALVRGALYGTMLRNDIYDFARLGTALERADNTARIIDVKYYTLLPSASFVGSPLDNVQWETVLRSVSAHRSFRWLAEGEMTSSGIAEFLIFDSRFPRSLHFSSGMIEENLSYLAKEYGVRMACHDLIDDHLATLRSHTIGSIFDSGLHEFIGAFIRSNNAIGTQIEQDYRFNG</sequence>
<dbReference type="PANTHER" id="PTHR34595">
    <property type="entry name" value="BLR5612 PROTEIN"/>
    <property type="match status" value="1"/>
</dbReference>
<reference evidence="1 2" key="1">
    <citation type="submission" date="2015-05" db="EMBL/GenBank/DDBJ databases">
        <authorList>
            <person name="Wang D.B."/>
            <person name="Wang M."/>
        </authorList>
    </citation>
    <scope>NUCLEOTIDE SEQUENCE [LARGE SCALE GENOMIC DNA]</scope>
    <source>
        <strain evidence="1 2">IMCC 12053</strain>
    </source>
</reference>
<dbReference type="InterPro" id="IPR051680">
    <property type="entry name" value="ATP-dep_Glu-Cys_Ligase-2"/>
</dbReference>
<dbReference type="PATRIC" id="fig|1397108.4.peg.174"/>
<accession>A0A0N9ZLJ5</accession>
<proteinExistence type="predicted"/>
<dbReference type="InterPro" id="IPR007296">
    <property type="entry name" value="DUF403"/>
</dbReference>
<keyword evidence="2" id="KW-1185">Reference proteome</keyword>
<dbReference type="RefSeq" id="WP_062214828.1">
    <property type="nucleotide sequence ID" value="NZ_CP012023.1"/>
</dbReference>
<dbReference type="Pfam" id="PF04168">
    <property type="entry name" value="Alpha-E"/>
    <property type="match status" value="1"/>
</dbReference>
<evidence type="ECO:0000313" key="1">
    <source>
        <dbReference type="EMBL" id="ALI54113.1"/>
    </source>
</evidence>
<dbReference type="AlphaFoldDB" id="A0A0N9ZLJ5"/>